<dbReference type="Pfam" id="PF12656">
    <property type="entry name" value="G-patch_2"/>
    <property type="match status" value="1"/>
</dbReference>
<dbReference type="EMBL" id="JANVFO010000016">
    <property type="protein sequence ID" value="KAJ3733795.1"/>
    <property type="molecule type" value="Genomic_DNA"/>
</dbReference>
<evidence type="ECO:0000256" key="1">
    <source>
        <dbReference type="ARBA" id="ARBA00004123"/>
    </source>
</evidence>
<accession>A0AA38JPN0</accession>
<gene>
    <name evidence="10" type="ORF">DFJ43DRAFT_1066772</name>
</gene>
<proteinExistence type="inferred from homology"/>
<feature type="region of interest" description="Disordered" evidence="7">
    <location>
        <begin position="323"/>
        <end position="451"/>
    </location>
</feature>
<keyword evidence="3 6" id="KW-0479">Metal-binding</keyword>
<dbReference type="PANTHER" id="PTHR15818:SF2">
    <property type="entry name" value="G-PATCH DOMAIN AND KOW MOTIFS-CONTAINING PROTEIN"/>
    <property type="match status" value="1"/>
</dbReference>
<keyword evidence="5" id="KW-0539">Nucleus</keyword>
<reference evidence="10" key="2">
    <citation type="journal article" date="2023" name="Proc. Natl. Acad. Sci. U.S.A.">
        <title>A global phylogenomic analysis of the shiitake genus Lentinula.</title>
        <authorList>
            <person name="Sierra-Patev S."/>
            <person name="Min B."/>
            <person name="Naranjo-Ortiz M."/>
            <person name="Looney B."/>
            <person name="Konkel Z."/>
            <person name="Slot J.C."/>
            <person name="Sakamoto Y."/>
            <person name="Steenwyk J.L."/>
            <person name="Rokas A."/>
            <person name="Carro J."/>
            <person name="Camarero S."/>
            <person name="Ferreira P."/>
            <person name="Molpeceres G."/>
            <person name="Ruiz-Duenas F.J."/>
            <person name="Serrano A."/>
            <person name="Henrissat B."/>
            <person name="Drula E."/>
            <person name="Hughes K.W."/>
            <person name="Mata J.L."/>
            <person name="Ishikawa N.K."/>
            <person name="Vargas-Isla R."/>
            <person name="Ushijima S."/>
            <person name="Smith C.A."/>
            <person name="Donoghue J."/>
            <person name="Ahrendt S."/>
            <person name="Andreopoulos W."/>
            <person name="He G."/>
            <person name="LaButti K."/>
            <person name="Lipzen A."/>
            <person name="Ng V."/>
            <person name="Riley R."/>
            <person name="Sandor L."/>
            <person name="Barry K."/>
            <person name="Martinez A.T."/>
            <person name="Xiao Y."/>
            <person name="Gibbons J.G."/>
            <person name="Terashima K."/>
            <person name="Grigoriev I.V."/>
            <person name="Hibbett D."/>
        </authorList>
    </citation>
    <scope>NUCLEOTIDE SEQUENCE</scope>
    <source>
        <strain evidence="10">ET3784</strain>
    </source>
</reference>
<keyword evidence="6" id="KW-0349">Heme</keyword>
<dbReference type="GO" id="GO:0020037">
    <property type="term" value="F:heme binding"/>
    <property type="evidence" value="ECO:0007669"/>
    <property type="project" value="InterPro"/>
</dbReference>
<dbReference type="InterPro" id="IPR026822">
    <property type="entry name" value="Spp2/MOS2_G-patch"/>
</dbReference>
<dbReference type="AlphaFoldDB" id="A0AA38JPN0"/>
<dbReference type="InterPro" id="IPR009056">
    <property type="entry name" value="Cyt_c-like_dom"/>
</dbReference>
<dbReference type="GO" id="GO:0003676">
    <property type="term" value="F:nucleic acid binding"/>
    <property type="evidence" value="ECO:0007669"/>
    <property type="project" value="InterPro"/>
</dbReference>
<dbReference type="GO" id="GO:0000398">
    <property type="term" value="P:mRNA splicing, via spliceosome"/>
    <property type="evidence" value="ECO:0007669"/>
    <property type="project" value="InterPro"/>
</dbReference>
<dbReference type="InterPro" id="IPR000467">
    <property type="entry name" value="G_patch_dom"/>
</dbReference>
<comment type="subcellular location">
    <subcellularLocation>
        <location evidence="1">Nucleus</location>
    </subcellularLocation>
</comment>
<dbReference type="GO" id="GO:0005681">
    <property type="term" value="C:spliceosomal complex"/>
    <property type="evidence" value="ECO:0007669"/>
    <property type="project" value="TreeGrafter"/>
</dbReference>
<organism evidence="10 11">
    <name type="scientific">Lentinula guzmanii</name>
    <dbReference type="NCBI Taxonomy" id="2804957"/>
    <lineage>
        <taxon>Eukaryota</taxon>
        <taxon>Fungi</taxon>
        <taxon>Dikarya</taxon>
        <taxon>Basidiomycota</taxon>
        <taxon>Agaricomycotina</taxon>
        <taxon>Agaricomycetes</taxon>
        <taxon>Agaricomycetidae</taxon>
        <taxon>Agaricales</taxon>
        <taxon>Marasmiineae</taxon>
        <taxon>Omphalotaceae</taxon>
        <taxon>Lentinula</taxon>
    </lineage>
</organism>
<evidence type="ECO:0000256" key="3">
    <source>
        <dbReference type="ARBA" id="ARBA00022723"/>
    </source>
</evidence>
<evidence type="ECO:0000256" key="6">
    <source>
        <dbReference type="PROSITE-ProRule" id="PRU00433"/>
    </source>
</evidence>
<comment type="similarity">
    <text evidence="2">Belongs to the SPP2 family.</text>
</comment>
<keyword evidence="11" id="KW-1185">Reference proteome</keyword>
<feature type="compositionally biased region" description="Low complexity" evidence="7">
    <location>
        <begin position="9"/>
        <end position="31"/>
    </location>
</feature>
<protein>
    <submittedName>
        <fullName evidence="10">DExH-box splicing factor binding site-domain-containing protein</fullName>
    </submittedName>
</protein>
<evidence type="ECO:0000313" key="10">
    <source>
        <dbReference type="EMBL" id="KAJ3733795.1"/>
    </source>
</evidence>
<evidence type="ECO:0000256" key="5">
    <source>
        <dbReference type="ARBA" id="ARBA00023242"/>
    </source>
</evidence>
<evidence type="ECO:0000256" key="7">
    <source>
        <dbReference type="SAM" id="MobiDB-lite"/>
    </source>
</evidence>
<feature type="domain" description="G-patch" evidence="8">
    <location>
        <begin position="273"/>
        <end position="319"/>
    </location>
</feature>
<evidence type="ECO:0000256" key="2">
    <source>
        <dbReference type="ARBA" id="ARBA00008576"/>
    </source>
</evidence>
<feature type="domain" description="Cytochrome c" evidence="9">
    <location>
        <begin position="75"/>
        <end position="228"/>
    </location>
</feature>
<dbReference type="PROSITE" id="PS50174">
    <property type="entry name" value="G_PATCH"/>
    <property type="match status" value="1"/>
</dbReference>
<evidence type="ECO:0000259" key="9">
    <source>
        <dbReference type="PROSITE" id="PS51007"/>
    </source>
</evidence>
<dbReference type="PANTHER" id="PTHR15818">
    <property type="entry name" value="G PATCH AND KOW-CONTAINING"/>
    <property type="match status" value="1"/>
</dbReference>
<name>A0AA38JPN0_9AGAR</name>
<dbReference type="PROSITE" id="PS51007">
    <property type="entry name" value="CYTC"/>
    <property type="match status" value="1"/>
</dbReference>
<dbReference type="GO" id="GO:0046872">
    <property type="term" value="F:metal ion binding"/>
    <property type="evidence" value="ECO:0007669"/>
    <property type="project" value="UniProtKB-KW"/>
</dbReference>
<dbReference type="Proteomes" id="UP001176059">
    <property type="component" value="Unassembled WGS sequence"/>
</dbReference>
<evidence type="ECO:0000313" key="11">
    <source>
        <dbReference type="Proteomes" id="UP001176059"/>
    </source>
</evidence>
<keyword evidence="4 6" id="KW-0408">Iron</keyword>
<sequence>MSAQKVSFTIRRPSPTSRATSSGPESDSGSSFKVPALPRHLTNDSSVPGSPLARSGTSTPYYDNSDSDQDDEAQDELVTGFDNFGVQRCAFCHDSFIQPSQLTKAPPLNCFRLLERKKAPGPLVIPALKNRDWREAARKRRTLQQYIPESARAQTIGSDGSVGGLGTKDSINSGPVVSGLQYRKKDLVSVKHEDVVMVELGQGAEEEVPKQQQEEDSEDKAALRALLAGADGEDSGPGIDIIPTPISEKDAYKQDVEELPESATLADYERVPVSQFGAAMLRGMGWKEGTAASRKGNGIVQPYIPESRPALLGIGAKEMEVFDDGSKKHGGNRRPEKRYIPVVKKDKDGNIVSEGESRRRNTERERRRDRSGSPQRESRASSRRSSPDRQSYDDRRREYTGKEKGSGDERDSRRNKYRDRDDDRESSRRDRSERDRSYRRDRSRESDRRKH</sequence>
<dbReference type="InterPro" id="IPR045166">
    <property type="entry name" value="Spp2-like"/>
</dbReference>
<evidence type="ECO:0000259" key="8">
    <source>
        <dbReference type="PROSITE" id="PS50174"/>
    </source>
</evidence>
<dbReference type="GO" id="GO:0009055">
    <property type="term" value="F:electron transfer activity"/>
    <property type="evidence" value="ECO:0007669"/>
    <property type="project" value="InterPro"/>
</dbReference>
<reference evidence="10" key="1">
    <citation type="submission" date="2022-08" db="EMBL/GenBank/DDBJ databases">
        <authorList>
            <consortium name="DOE Joint Genome Institute"/>
            <person name="Min B."/>
            <person name="Sierra-Patev S."/>
            <person name="Naranjo-Ortiz M."/>
            <person name="Looney B."/>
            <person name="Konkel Z."/>
            <person name="Slot J.C."/>
            <person name="Sakamoto Y."/>
            <person name="Steenwyk J.L."/>
            <person name="Rokas A."/>
            <person name="Carro J."/>
            <person name="Camarero S."/>
            <person name="Ferreira P."/>
            <person name="Molpeceres G."/>
            <person name="Ruiz-duenas F.J."/>
            <person name="Serrano A."/>
            <person name="Henrissat B."/>
            <person name="Drula E."/>
            <person name="Hughes K.W."/>
            <person name="Mata J.L."/>
            <person name="Ishikawa N.K."/>
            <person name="Vargas-Isla R."/>
            <person name="Ushijima S."/>
            <person name="Smith C.A."/>
            <person name="Ahrendt S."/>
            <person name="Andreopoulos W."/>
            <person name="He G."/>
            <person name="LaButti K."/>
            <person name="Lipzen A."/>
            <person name="Ng V."/>
            <person name="Riley R."/>
            <person name="Sandor L."/>
            <person name="Barry K."/>
            <person name="Martinez A.T."/>
            <person name="Xiao Y."/>
            <person name="Gibbons J.G."/>
            <person name="Terashima K."/>
            <person name="Hibbett D.S."/>
            <person name="Grigoriev I.V."/>
        </authorList>
    </citation>
    <scope>NUCLEOTIDE SEQUENCE</scope>
    <source>
        <strain evidence="10">ET3784</strain>
    </source>
</reference>
<comment type="caution">
    <text evidence="10">The sequence shown here is derived from an EMBL/GenBank/DDBJ whole genome shotgun (WGS) entry which is preliminary data.</text>
</comment>
<evidence type="ECO:0000256" key="4">
    <source>
        <dbReference type="ARBA" id="ARBA00023004"/>
    </source>
</evidence>
<feature type="region of interest" description="Disordered" evidence="7">
    <location>
        <begin position="1"/>
        <end position="73"/>
    </location>
</feature>